<dbReference type="InterPro" id="IPR008266">
    <property type="entry name" value="Tyr_kinase_AS"/>
</dbReference>
<dbReference type="Gene3D" id="1.10.510.10">
    <property type="entry name" value="Transferase(Phosphotransferase) domain 1"/>
    <property type="match status" value="1"/>
</dbReference>
<dbReference type="PANTHER" id="PTHR43671">
    <property type="entry name" value="SERINE/THREONINE-PROTEIN KINASE NEK"/>
    <property type="match status" value="1"/>
</dbReference>
<name>A0ABU9B9I7_9BURK</name>
<reference evidence="10 11" key="1">
    <citation type="submission" date="2024-04" db="EMBL/GenBank/DDBJ databases">
        <title>Novel species of the genus Ideonella isolated from streams.</title>
        <authorList>
            <person name="Lu H."/>
        </authorList>
    </citation>
    <scope>NUCLEOTIDE SEQUENCE [LARGE SCALE GENOMIC DNA]</scope>
    <source>
        <strain evidence="10 11">BYS139W</strain>
    </source>
</reference>
<evidence type="ECO:0000313" key="11">
    <source>
        <dbReference type="Proteomes" id="UP001368500"/>
    </source>
</evidence>
<keyword evidence="11" id="KW-1185">Reference proteome</keyword>
<evidence type="ECO:0000259" key="9">
    <source>
        <dbReference type="PROSITE" id="PS50011"/>
    </source>
</evidence>
<dbReference type="EMBL" id="JBBUTF010000007">
    <property type="protein sequence ID" value="MEK8026268.1"/>
    <property type="molecule type" value="Genomic_DNA"/>
</dbReference>
<gene>
    <name evidence="10" type="ORF">AACH11_09890</name>
</gene>
<accession>A0ABU9B9I7</accession>
<keyword evidence="4 7" id="KW-0547">Nucleotide-binding</keyword>
<feature type="domain" description="Protein kinase" evidence="9">
    <location>
        <begin position="29"/>
        <end position="304"/>
    </location>
</feature>
<evidence type="ECO:0000256" key="6">
    <source>
        <dbReference type="ARBA" id="ARBA00022840"/>
    </source>
</evidence>
<dbReference type="CDD" id="cd14014">
    <property type="entry name" value="STKc_PknB_like"/>
    <property type="match status" value="1"/>
</dbReference>
<dbReference type="PROSITE" id="PS00107">
    <property type="entry name" value="PROTEIN_KINASE_ATP"/>
    <property type="match status" value="1"/>
</dbReference>
<keyword evidence="3" id="KW-0808">Transferase</keyword>
<evidence type="ECO:0000256" key="5">
    <source>
        <dbReference type="ARBA" id="ARBA00022777"/>
    </source>
</evidence>
<dbReference type="InterPro" id="IPR017441">
    <property type="entry name" value="Protein_kinase_ATP_BS"/>
</dbReference>
<dbReference type="Pfam" id="PF14326">
    <property type="entry name" value="DUF4384"/>
    <property type="match status" value="1"/>
</dbReference>
<dbReference type="GO" id="GO:0016301">
    <property type="term" value="F:kinase activity"/>
    <property type="evidence" value="ECO:0007669"/>
    <property type="project" value="UniProtKB-KW"/>
</dbReference>
<dbReference type="InterPro" id="IPR025493">
    <property type="entry name" value="DUF4384"/>
</dbReference>
<feature type="region of interest" description="Disordered" evidence="8">
    <location>
        <begin position="441"/>
        <end position="517"/>
    </location>
</feature>
<comment type="caution">
    <text evidence="10">The sequence shown here is derived from an EMBL/GenBank/DDBJ whole genome shotgun (WGS) entry which is preliminary data.</text>
</comment>
<dbReference type="PROSITE" id="PS00109">
    <property type="entry name" value="PROTEIN_KINASE_TYR"/>
    <property type="match status" value="1"/>
</dbReference>
<sequence>MSATDPPASRPAPIDDGTSLPMPSRLAEFDLQRVLGIGGFGIVYLAHDTSLDRQVAIKEYMPAALASRRGTTEVVVRSERHRETFDAGLRSFVNEARLLAQFDHPALVRVFRFWEAHGTAYMVMPFIEGMTLKDRLRALPAPPDEDWLRALLDPLTEALQVLHARQCYHRDIAPDNIILLADSGRPLLLDFGAARQVIGDMTQALTVILKPGYAPLEQYAEVPQMRQGPWTDVYALAAVVYHAISGRTPPVAVARVMADSCTPLAELAAGRYDAGFLQAIDRALAVRPDHRTPDIATLRAELGLPARPSADAGAARRLRADTPTTVPDADRAALSWPATVSATATAAAITMATASATAATPATDTSGPIAFAPTAVWPRPHDDGPTEPRPPATEPPLDRPVAGVRRTAWILGGAGLLAVVGTGLWLGDRAGGAAGLGAGTVASASASPASGLAPTSTSTSTSTSTPAPAPASASASASVSAPPDTRPRSDTPSAAATKTAAPPTPAIDPPSTATPFDPAQAFAQVQAGAREDWRLQITPPTQALSIARGDRLRFTLRSARDGYYHVLMRDADGSLALVLPNSRARGHRIRAGQVMALPPASSPLEAGEPTGTADILVLVSTLPRDYEALGGRRVSSFWQLPDATTLAGLAARHDPGLGPLLSARPADCADARCSDYGAARFTLKVVR</sequence>
<dbReference type="Pfam" id="PF00069">
    <property type="entry name" value="Pkinase"/>
    <property type="match status" value="1"/>
</dbReference>
<dbReference type="InterPro" id="IPR050660">
    <property type="entry name" value="NEK_Ser/Thr_kinase"/>
</dbReference>
<dbReference type="SUPFAM" id="SSF56112">
    <property type="entry name" value="Protein kinase-like (PK-like)"/>
    <property type="match status" value="1"/>
</dbReference>
<keyword evidence="5 10" id="KW-0418">Kinase</keyword>
<dbReference type="InterPro" id="IPR011009">
    <property type="entry name" value="Kinase-like_dom_sf"/>
</dbReference>
<protein>
    <recommendedName>
        <fullName evidence="2">non-specific serine/threonine protein kinase</fullName>
        <ecNumber evidence="2">2.7.11.1</ecNumber>
    </recommendedName>
</protein>
<dbReference type="Proteomes" id="UP001368500">
    <property type="component" value="Unassembled WGS sequence"/>
</dbReference>
<dbReference type="InterPro" id="IPR000719">
    <property type="entry name" value="Prot_kinase_dom"/>
</dbReference>
<evidence type="ECO:0000256" key="7">
    <source>
        <dbReference type="PROSITE-ProRule" id="PRU10141"/>
    </source>
</evidence>
<evidence type="ECO:0000256" key="3">
    <source>
        <dbReference type="ARBA" id="ARBA00022679"/>
    </source>
</evidence>
<proteinExistence type="inferred from homology"/>
<feature type="region of interest" description="Disordered" evidence="8">
    <location>
        <begin position="1"/>
        <end position="20"/>
    </location>
</feature>
<organism evidence="10 11">
    <name type="scientific">Pseudaquabacterium rugosum</name>
    <dbReference type="NCBI Taxonomy" id="2984194"/>
    <lineage>
        <taxon>Bacteria</taxon>
        <taxon>Pseudomonadati</taxon>
        <taxon>Pseudomonadota</taxon>
        <taxon>Betaproteobacteria</taxon>
        <taxon>Burkholderiales</taxon>
        <taxon>Sphaerotilaceae</taxon>
        <taxon>Pseudaquabacterium</taxon>
    </lineage>
</organism>
<evidence type="ECO:0000313" key="10">
    <source>
        <dbReference type="EMBL" id="MEK8026268.1"/>
    </source>
</evidence>
<evidence type="ECO:0000256" key="4">
    <source>
        <dbReference type="ARBA" id="ARBA00022741"/>
    </source>
</evidence>
<feature type="compositionally biased region" description="Low complexity" evidence="8">
    <location>
        <begin position="441"/>
        <end position="483"/>
    </location>
</feature>
<dbReference type="EC" id="2.7.11.1" evidence="2"/>
<feature type="binding site" evidence="7">
    <location>
        <position position="58"/>
    </location>
    <ligand>
        <name>ATP</name>
        <dbReference type="ChEBI" id="CHEBI:30616"/>
    </ligand>
</feature>
<dbReference type="InterPro" id="IPR020635">
    <property type="entry name" value="Tyr_kinase_cat_dom"/>
</dbReference>
<comment type="similarity">
    <text evidence="1">Belongs to the protein kinase superfamily. NEK Ser/Thr protein kinase family. NIMA subfamily.</text>
</comment>
<keyword evidence="6 7" id="KW-0067">ATP-binding</keyword>
<dbReference type="RefSeq" id="WP_341374045.1">
    <property type="nucleotide sequence ID" value="NZ_JBBUTF010000007.1"/>
</dbReference>
<evidence type="ECO:0000256" key="2">
    <source>
        <dbReference type="ARBA" id="ARBA00012513"/>
    </source>
</evidence>
<evidence type="ECO:0000256" key="1">
    <source>
        <dbReference type="ARBA" id="ARBA00010886"/>
    </source>
</evidence>
<feature type="region of interest" description="Disordered" evidence="8">
    <location>
        <begin position="359"/>
        <end position="400"/>
    </location>
</feature>
<evidence type="ECO:0000256" key="8">
    <source>
        <dbReference type="SAM" id="MobiDB-lite"/>
    </source>
</evidence>
<dbReference type="SMART" id="SM00219">
    <property type="entry name" value="TyrKc"/>
    <property type="match status" value="1"/>
</dbReference>
<dbReference type="PANTHER" id="PTHR43671:SF13">
    <property type="entry name" value="SERINE_THREONINE-PROTEIN KINASE NEK2"/>
    <property type="match status" value="1"/>
</dbReference>
<dbReference type="PROSITE" id="PS50011">
    <property type="entry name" value="PROTEIN_KINASE_DOM"/>
    <property type="match status" value="1"/>
</dbReference>
<feature type="compositionally biased region" description="Low complexity" evidence="8">
    <location>
        <begin position="490"/>
        <end position="501"/>
    </location>
</feature>